<reference evidence="2" key="1">
    <citation type="journal article" date="2019" name="Int. J. Syst. Evol. Microbiol.">
        <title>The Global Catalogue of Microorganisms (GCM) 10K type strain sequencing project: providing services to taxonomists for standard genome sequencing and annotation.</title>
        <authorList>
            <consortium name="The Broad Institute Genomics Platform"/>
            <consortium name="The Broad Institute Genome Sequencing Center for Infectious Disease"/>
            <person name="Wu L."/>
            <person name="Ma J."/>
        </authorList>
    </citation>
    <scope>NUCLEOTIDE SEQUENCE [LARGE SCALE GENOMIC DNA]</scope>
    <source>
        <strain evidence="2">CECT 8531</strain>
    </source>
</reference>
<proteinExistence type="predicted"/>
<evidence type="ECO:0000313" key="2">
    <source>
        <dbReference type="Proteomes" id="UP001595887"/>
    </source>
</evidence>
<gene>
    <name evidence="1" type="ORF">ACFOWX_05545</name>
</gene>
<evidence type="ECO:0000313" key="1">
    <source>
        <dbReference type="EMBL" id="MFC4291875.1"/>
    </source>
</evidence>
<dbReference type="Proteomes" id="UP001595887">
    <property type="component" value="Unassembled WGS sequence"/>
</dbReference>
<dbReference type="SUPFAM" id="SSF52540">
    <property type="entry name" value="P-loop containing nucleoside triphosphate hydrolases"/>
    <property type="match status" value="1"/>
</dbReference>
<keyword evidence="2" id="KW-1185">Reference proteome</keyword>
<dbReference type="RefSeq" id="WP_381422105.1">
    <property type="nucleotide sequence ID" value="NZ_JBHSDH010000013.1"/>
</dbReference>
<sequence length="199" mass="21588">MKRQIALPLDELRPGASSSLILTPSNAHIAAALGRYGDWPGRCAILVGPARSGKSLFARYFKGQSGGIIVEDADSVGEEKLFNAWNRAQEEARALLLLSRFAPADWHIALPDLRSRLGAALLLQIAPPDDELVGHLIQKHLADRGTAIGTEALAYVTRRIDRSYSAIESFAREANAMALAEGGPVNLKRVKQILNGEER</sequence>
<dbReference type="Gene3D" id="3.40.50.300">
    <property type="entry name" value="P-loop containing nucleotide triphosphate hydrolases"/>
    <property type="match status" value="1"/>
</dbReference>
<dbReference type="EMBL" id="JBHSDH010000013">
    <property type="protein sequence ID" value="MFC4291875.1"/>
    <property type="molecule type" value="Genomic_DNA"/>
</dbReference>
<protein>
    <submittedName>
        <fullName evidence="1">ATPase</fullName>
    </submittedName>
</protein>
<name>A0ABV8RG67_9SPHN</name>
<dbReference type="InterPro" id="IPR027417">
    <property type="entry name" value="P-loop_NTPase"/>
</dbReference>
<comment type="caution">
    <text evidence="1">The sequence shown here is derived from an EMBL/GenBank/DDBJ whole genome shotgun (WGS) entry which is preliminary data.</text>
</comment>
<dbReference type="Gene3D" id="1.10.8.60">
    <property type="match status" value="1"/>
</dbReference>
<organism evidence="1 2">
    <name type="scientific">Sphingorhabdus arenilitoris</name>
    <dbReference type="NCBI Taxonomy" id="1490041"/>
    <lineage>
        <taxon>Bacteria</taxon>
        <taxon>Pseudomonadati</taxon>
        <taxon>Pseudomonadota</taxon>
        <taxon>Alphaproteobacteria</taxon>
        <taxon>Sphingomonadales</taxon>
        <taxon>Sphingomonadaceae</taxon>
        <taxon>Sphingorhabdus</taxon>
    </lineage>
</organism>
<accession>A0ABV8RG67</accession>